<comment type="caution">
    <text evidence="1">The sequence shown here is derived from an EMBL/GenBank/DDBJ whole genome shotgun (WGS) entry which is preliminary data.</text>
</comment>
<organism evidence="1 2">
    <name type="scientific">Chelatococcus reniformis</name>
    <dbReference type="NCBI Taxonomy" id="1494448"/>
    <lineage>
        <taxon>Bacteria</taxon>
        <taxon>Pseudomonadati</taxon>
        <taxon>Pseudomonadota</taxon>
        <taxon>Alphaproteobacteria</taxon>
        <taxon>Hyphomicrobiales</taxon>
        <taxon>Chelatococcaceae</taxon>
        <taxon>Chelatococcus</taxon>
    </lineage>
</organism>
<keyword evidence="2" id="KW-1185">Reference proteome</keyword>
<name>A0A916U2P3_9HYPH</name>
<reference evidence="1" key="1">
    <citation type="journal article" date="2014" name="Int. J. Syst. Evol. Microbiol.">
        <title>Complete genome sequence of Corynebacterium casei LMG S-19264T (=DSM 44701T), isolated from a smear-ripened cheese.</title>
        <authorList>
            <consortium name="US DOE Joint Genome Institute (JGI-PGF)"/>
            <person name="Walter F."/>
            <person name="Albersmeier A."/>
            <person name="Kalinowski J."/>
            <person name="Ruckert C."/>
        </authorList>
    </citation>
    <scope>NUCLEOTIDE SEQUENCE</scope>
    <source>
        <strain evidence="1">CGMCC 1.12919</strain>
    </source>
</reference>
<proteinExistence type="predicted"/>
<accession>A0A916U2P3</accession>
<dbReference type="AlphaFoldDB" id="A0A916U2P3"/>
<dbReference type="EMBL" id="BMGG01000002">
    <property type="protein sequence ID" value="GGC54726.1"/>
    <property type="molecule type" value="Genomic_DNA"/>
</dbReference>
<dbReference type="Proteomes" id="UP000637002">
    <property type="component" value="Unassembled WGS sequence"/>
</dbReference>
<evidence type="ECO:0000313" key="1">
    <source>
        <dbReference type="EMBL" id="GGC54726.1"/>
    </source>
</evidence>
<sequence>MSSKTIRLGTDVATLVLFHPEDLAHRDSDPIAWYSYDFIYRKESASGRLVAFGTGADGGYTVRLTTGALTPREAAYACPPWDFPLIVRHGRVLLDNTDALPGQEQMTDPASSDDWYEVANGPYRVTVHPLEWAAEPDAVDNGKSSPAALPSYVVTFAPVTDIASIAVAHAPPDLRGRRDWTARMLPASDGDRAFTWPATAPEAAASLPVLVVEETVALLPGQQVRLPVAEAVAEVAFPSDRSARQQRSEMFVAAPSFRSNGFAALGRANGLSRMRDQARLGLQAKHVVRIVKGGQRQTLEPVAVVPIAKPDMACAPGAADALKEKLARYFEDNAAARERLRYAAFDLEQLAWLRSPEAITAWALMNLDWPFAERLETYASPAAVRMGRIERLLGAEPTAPRRPSLLDRLWRR</sequence>
<reference evidence="1" key="2">
    <citation type="submission" date="2020-09" db="EMBL/GenBank/DDBJ databases">
        <authorList>
            <person name="Sun Q."/>
            <person name="Zhou Y."/>
        </authorList>
    </citation>
    <scope>NUCLEOTIDE SEQUENCE</scope>
    <source>
        <strain evidence="1">CGMCC 1.12919</strain>
    </source>
</reference>
<dbReference type="InterPro" id="IPR045665">
    <property type="entry name" value="DUF6386"/>
</dbReference>
<dbReference type="RefSeq" id="WP_188608241.1">
    <property type="nucleotide sequence ID" value="NZ_BMGG01000002.1"/>
</dbReference>
<protein>
    <submittedName>
        <fullName evidence="1">Uncharacterized protein</fullName>
    </submittedName>
</protein>
<evidence type="ECO:0000313" key="2">
    <source>
        <dbReference type="Proteomes" id="UP000637002"/>
    </source>
</evidence>
<dbReference type="Pfam" id="PF19923">
    <property type="entry name" value="DUF6386"/>
    <property type="match status" value="1"/>
</dbReference>
<gene>
    <name evidence="1" type="ORF">GCM10010994_12080</name>
</gene>